<dbReference type="HOGENOM" id="CLU_605027_0_0_11"/>
<feature type="transmembrane region" description="Helical" evidence="2">
    <location>
        <begin position="406"/>
        <end position="434"/>
    </location>
</feature>
<evidence type="ECO:0000256" key="2">
    <source>
        <dbReference type="SAM" id="Phobius"/>
    </source>
</evidence>
<keyword evidence="2" id="KW-1133">Transmembrane helix</keyword>
<dbReference type="STRING" id="471853.Bcav_1746"/>
<dbReference type="EMBL" id="CP001618">
    <property type="protein sequence ID" value="ACQ80002.1"/>
    <property type="molecule type" value="Genomic_DNA"/>
</dbReference>
<protein>
    <submittedName>
        <fullName evidence="3">Integral membrane protein</fullName>
    </submittedName>
</protein>
<sequence>MSNPTGPENPEGSDESRESTGPDAPLPPDEPSVSQEPPAEPVIPPAPPVEPGVPPAPPAEPVIPPAEPVVPPAPPVEPEAPPVVPPVVPPPSPPAEQVVPPAPPVVPPAPAPEPDAPQAQSYAAPPPPASAYPPPDQGGFTGGAAVPPPPAQPGSELPPQAQPAAVPPPPAQPGFSPPPAQAGGFPPPPPGQGGFPPPPGQGGGFPPPPQGGFPPPPQGGFPPPGGAYASQVQATDGFSWGWKKFTENWGTLVLAQLLWGLIIAALVILWSFIIIGIGRAAAGSGSATEDAFSVLGFFGTVVLFFAVIAGAFLSQIGMVHGYLEIANGKPVTLKDFFTFKNVGAALGATLLIALASMVGSFIIVGGLIVLFFALYVIWFIVDQRRGAIDGIKAGINLSANNFGQTALLLLLVLVANAVGSALCGIGTLISAPLGNLATTYMYRRLQNQPVAP</sequence>
<gene>
    <name evidence="3" type="ordered locus">Bcav_1746</name>
</gene>
<proteinExistence type="predicted"/>
<feature type="transmembrane region" description="Helical" evidence="2">
    <location>
        <begin position="294"/>
        <end position="316"/>
    </location>
</feature>
<feature type="region of interest" description="Disordered" evidence="1">
    <location>
        <begin position="1"/>
        <end position="228"/>
    </location>
</feature>
<reference evidence="3 4" key="1">
    <citation type="journal article" date="2009" name="Stand. Genomic Sci.">
        <title>Complete genome sequence of Beutenbergia cavernae type strain (HKI 0122).</title>
        <authorList>
            <person name="Land M."/>
            <person name="Pukall R."/>
            <person name="Abt B."/>
            <person name="Goker M."/>
            <person name="Rohde M."/>
            <person name="Glavina Del Rio T."/>
            <person name="Tice H."/>
            <person name="Copeland A."/>
            <person name="Cheng J.F."/>
            <person name="Lucas S."/>
            <person name="Chen F."/>
            <person name="Nolan M."/>
            <person name="Bruce D."/>
            <person name="Goodwin L."/>
            <person name="Pitluck S."/>
            <person name="Ivanova N."/>
            <person name="Mavromatis K."/>
            <person name="Ovchinnikova G."/>
            <person name="Pati A."/>
            <person name="Chen A."/>
            <person name="Palaniappan K."/>
            <person name="Hauser L."/>
            <person name="Chang Y.J."/>
            <person name="Jefferies C.C."/>
            <person name="Saunders E."/>
            <person name="Brettin T."/>
            <person name="Detter J.C."/>
            <person name="Han C."/>
            <person name="Chain P."/>
            <person name="Bristow J."/>
            <person name="Eisen J.A."/>
            <person name="Markowitz V."/>
            <person name="Hugenholtz P."/>
            <person name="Kyrpides N.C."/>
            <person name="Klenk H.P."/>
            <person name="Lapidus A."/>
        </authorList>
    </citation>
    <scope>NUCLEOTIDE SEQUENCE [LARGE SCALE GENOMIC DNA]</scope>
    <source>
        <strain evidence="4">ATCC BAA-8 / DSM 12333 / NBRC 16432</strain>
    </source>
</reference>
<dbReference type="PRINTS" id="PR01871">
    <property type="entry name" value="ANNEXINVII"/>
</dbReference>
<accession>C5C489</accession>
<organism evidence="3 4">
    <name type="scientific">Beutenbergia cavernae (strain ATCC BAA-8 / DSM 12333 / CCUG 43141 / JCM 11478 / NBRC 16432 / NCIMB 13614 / HKI 0122)</name>
    <dbReference type="NCBI Taxonomy" id="471853"/>
    <lineage>
        <taxon>Bacteria</taxon>
        <taxon>Bacillati</taxon>
        <taxon>Actinomycetota</taxon>
        <taxon>Actinomycetes</taxon>
        <taxon>Micrococcales</taxon>
        <taxon>Beutenbergiaceae</taxon>
        <taxon>Beutenbergia</taxon>
    </lineage>
</organism>
<keyword evidence="2" id="KW-0812">Transmembrane</keyword>
<evidence type="ECO:0000313" key="3">
    <source>
        <dbReference type="EMBL" id="ACQ80002.1"/>
    </source>
</evidence>
<dbReference type="KEGG" id="bcv:Bcav_1746"/>
<keyword evidence="2" id="KW-0472">Membrane</keyword>
<feature type="transmembrane region" description="Helical" evidence="2">
    <location>
        <begin position="257"/>
        <end position="282"/>
    </location>
</feature>
<keyword evidence="4" id="KW-1185">Reference proteome</keyword>
<feature type="compositionally biased region" description="Pro residues" evidence="1">
    <location>
        <begin position="165"/>
        <end position="225"/>
    </location>
</feature>
<feature type="compositionally biased region" description="Pro residues" evidence="1">
    <location>
        <begin position="124"/>
        <end position="136"/>
    </location>
</feature>
<feature type="compositionally biased region" description="Pro residues" evidence="1">
    <location>
        <begin position="38"/>
        <end position="115"/>
    </location>
</feature>
<evidence type="ECO:0000256" key="1">
    <source>
        <dbReference type="SAM" id="MobiDB-lite"/>
    </source>
</evidence>
<evidence type="ECO:0000313" key="4">
    <source>
        <dbReference type="Proteomes" id="UP000007962"/>
    </source>
</evidence>
<name>C5C489_BEUC1</name>
<dbReference type="RefSeq" id="WP_015882242.1">
    <property type="nucleotide sequence ID" value="NC_012669.1"/>
</dbReference>
<dbReference type="Proteomes" id="UP000007962">
    <property type="component" value="Chromosome"/>
</dbReference>
<dbReference type="AlphaFoldDB" id="C5C489"/>
<feature type="transmembrane region" description="Helical" evidence="2">
    <location>
        <begin position="361"/>
        <end position="381"/>
    </location>
</feature>
<dbReference type="eggNOG" id="COG5473">
    <property type="taxonomic scope" value="Bacteria"/>
</dbReference>